<gene>
    <name evidence="6" type="ORF">NEMBOFW57_003138</name>
</gene>
<dbReference type="GO" id="GO:0006406">
    <property type="term" value="P:mRNA export from nucleus"/>
    <property type="evidence" value="ECO:0007669"/>
    <property type="project" value="TreeGrafter"/>
</dbReference>
<comment type="subcellular location">
    <subcellularLocation>
        <location evidence="1">Nucleus</location>
    </subcellularLocation>
</comment>
<dbReference type="EMBL" id="JAHCVI010000001">
    <property type="protein sequence ID" value="KAG7293092.1"/>
    <property type="molecule type" value="Genomic_DNA"/>
</dbReference>
<name>A0AAD4F7A7_9PEZI</name>
<feature type="region of interest" description="Disordered" evidence="5">
    <location>
        <begin position="235"/>
        <end position="398"/>
    </location>
</feature>
<feature type="compositionally biased region" description="Low complexity" evidence="5">
    <location>
        <begin position="321"/>
        <end position="337"/>
    </location>
</feature>
<evidence type="ECO:0000256" key="4">
    <source>
        <dbReference type="ARBA" id="ARBA00023242"/>
    </source>
</evidence>
<evidence type="ECO:0000313" key="7">
    <source>
        <dbReference type="Proteomes" id="UP001197093"/>
    </source>
</evidence>
<comment type="caution">
    <text evidence="6">The sequence shown here is derived from an EMBL/GenBank/DDBJ whole genome shotgun (WGS) entry which is preliminary data.</text>
</comment>
<dbReference type="GO" id="GO:0000445">
    <property type="term" value="C:THO complex part of transcription export complex"/>
    <property type="evidence" value="ECO:0007669"/>
    <property type="project" value="InterPro"/>
</dbReference>
<dbReference type="PANTHER" id="PTHR23405">
    <property type="entry name" value="MAINTENANCE OF KILLER 16 MAK16 PROTEIN-RELATED"/>
    <property type="match status" value="1"/>
</dbReference>
<accession>A0AAD4F7A7</accession>
<dbReference type="GO" id="GO:0006397">
    <property type="term" value="P:mRNA processing"/>
    <property type="evidence" value="ECO:0007669"/>
    <property type="project" value="InterPro"/>
</dbReference>
<keyword evidence="4" id="KW-0539">Nucleus</keyword>
<dbReference type="AlphaFoldDB" id="A0AAD4F7A7"/>
<reference evidence="6" key="1">
    <citation type="submission" date="2023-02" db="EMBL/GenBank/DDBJ databases">
        <authorList>
            <person name="Palmer J.M."/>
        </authorList>
    </citation>
    <scope>NUCLEOTIDE SEQUENCE</scope>
    <source>
        <strain evidence="6">FW57</strain>
    </source>
</reference>
<dbReference type="PANTHER" id="PTHR23405:SF5">
    <property type="entry name" value="THO COMPLEX SUBUNIT 7 HOMOLOG"/>
    <property type="match status" value="1"/>
</dbReference>
<feature type="compositionally biased region" description="Polar residues" evidence="5">
    <location>
        <begin position="34"/>
        <end position="45"/>
    </location>
</feature>
<feature type="compositionally biased region" description="Polar residues" evidence="5">
    <location>
        <begin position="64"/>
        <end position="88"/>
    </location>
</feature>
<evidence type="ECO:0000256" key="1">
    <source>
        <dbReference type="ARBA" id="ARBA00004123"/>
    </source>
</evidence>
<dbReference type="InterPro" id="IPR008501">
    <property type="entry name" value="THOC7/Mft1"/>
</dbReference>
<sequence>MASWGLLDDKEENELHKSRLLNVEEKPFKRITKRLNTLHTLTNARARQAPTPPPEPTTNGTNTQATSNNHQQPDDSTPVPNSSDATTTSAELAQLKEDVTLDFAAFDSSIARLQFLLTANERERERYAAERTRILSASQSVRDNTTSLRAQLDDARATLAQRRQFDALADAITSNASLRPRHEQAANLQKLQDEIAELEAEREAYGVTWHERREQFARIMDESMRLRRLIRDEKEEVERREGMDDDDVAGGTPRPSGVGSREGTPRPEAGGLVPKSGAESGDVAGTPRPLSAGGRTPARESPAPSQSFTAKRVTDIGASFSQMGSQMGSQVGSQMGSREGSVERESKSMQGEVEEGEDVEMGEAKGDESEPDSPLTPPPAEDAPRVAAEGEADSMDTT</sequence>
<feature type="compositionally biased region" description="Acidic residues" evidence="5">
    <location>
        <begin position="352"/>
        <end position="361"/>
    </location>
</feature>
<evidence type="ECO:0000256" key="5">
    <source>
        <dbReference type="SAM" id="MobiDB-lite"/>
    </source>
</evidence>
<feature type="region of interest" description="Disordered" evidence="5">
    <location>
        <begin position="1"/>
        <end position="88"/>
    </location>
</feature>
<dbReference type="Pfam" id="PF05615">
    <property type="entry name" value="THOC7"/>
    <property type="match status" value="1"/>
</dbReference>
<evidence type="ECO:0000256" key="2">
    <source>
        <dbReference type="ARBA" id="ARBA00006482"/>
    </source>
</evidence>
<protein>
    <recommendedName>
        <fullName evidence="8">Tho complex subunit 7</fullName>
    </recommendedName>
</protein>
<keyword evidence="7" id="KW-1185">Reference proteome</keyword>
<feature type="compositionally biased region" description="Basic and acidic residues" evidence="5">
    <location>
        <begin position="13"/>
        <end position="28"/>
    </location>
</feature>
<organism evidence="6 7">
    <name type="scientific">Staphylotrichum longicolle</name>
    <dbReference type="NCBI Taxonomy" id="669026"/>
    <lineage>
        <taxon>Eukaryota</taxon>
        <taxon>Fungi</taxon>
        <taxon>Dikarya</taxon>
        <taxon>Ascomycota</taxon>
        <taxon>Pezizomycotina</taxon>
        <taxon>Sordariomycetes</taxon>
        <taxon>Sordariomycetidae</taxon>
        <taxon>Sordariales</taxon>
        <taxon>Chaetomiaceae</taxon>
        <taxon>Staphylotrichum</taxon>
    </lineage>
</organism>
<keyword evidence="3" id="KW-0175">Coiled coil</keyword>
<evidence type="ECO:0000256" key="3">
    <source>
        <dbReference type="ARBA" id="ARBA00023054"/>
    </source>
</evidence>
<dbReference type="Proteomes" id="UP001197093">
    <property type="component" value="Unassembled WGS sequence"/>
</dbReference>
<evidence type="ECO:0000313" key="6">
    <source>
        <dbReference type="EMBL" id="KAG7293092.1"/>
    </source>
</evidence>
<evidence type="ECO:0008006" key="8">
    <source>
        <dbReference type="Google" id="ProtNLM"/>
    </source>
</evidence>
<proteinExistence type="inferred from homology"/>
<comment type="similarity">
    <text evidence="2">Belongs to the THOC7 family.</text>
</comment>